<sequence length="123" mass="13715">MPIGESVLAERVYRDCSISINHKSTMADLMELYMVDFDVILGMGWLNAYYALVDSRTRVVKFQFPNEPSSVELSKPGQGFAWCQQWSWSASPAQEKGWGEEKTVEMGVVGVEEVAGTLGFVIV</sequence>
<dbReference type="Proteomes" id="UP000824120">
    <property type="component" value="Chromosome 10"/>
</dbReference>
<dbReference type="InterPro" id="IPR021109">
    <property type="entry name" value="Peptidase_aspartic_dom_sf"/>
</dbReference>
<evidence type="ECO:0008006" key="3">
    <source>
        <dbReference type="Google" id="ProtNLM"/>
    </source>
</evidence>
<gene>
    <name evidence="1" type="ORF">H5410_051966</name>
</gene>
<evidence type="ECO:0000313" key="1">
    <source>
        <dbReference type="EMBL" id="KAG5581339.1"/>
    </source>
</evidence>
<comment type="caution">
    <text evidence="1">The sequence shown here is derived from an EMBL/GenBank/DDBJ whole genome shotgun (WGS) entry which is preliminary data.</text>
</comment>
<dbReference type="OrthoDB" id="1751327at2759"/>
<proteinExistence type="predicted"/>
<organism evidence="1 2">
    <name type="scientific">Solanum commersonii</name>
    <name type="common">Commerson's wild potato</name>
    <name type="synonym">Commerson's nightshade</name>
    <dbReference type="NCBI Taxonomy" id="4109"/>
    <lineage>
        <taxon>Eukaryota</taxon>
        <taxon>Viridiplantae</taxon>
        <taxon>Streptophyta</taxon>
        <taxon>Embryophyta</taxon>
        <taxon>Tracheophyta</taxon>
        <taxon>Spermatophyta</taxon>
        <taxon>Magnoliopsida</taxon>
        <taxon>eudicotyledons</taxon>
        <taxon>Gunneridae</taxon>
        <taxon>Pentapetalae</taxon>
        <taxon>asterids</taxon>
        <taxon>lamiids</taxon>
        <taxon>Solanales</taxon>
        <taxon>Solanaceae</taxon>
        <taxon>Solanoideae</taxon>
        <taxon>Solaneae</taxon>
        <taxon>Solanum</taxon>
    </lineage>
</organism>
<dbReference type="AlphaFoldDB" id="A0A9J5WZX6"/>
<accession>A0A9J5WZX6</accession>
<protein>
    <recommendedName>
        <fullName evidence="3">Gag-pol polyprotein</fullName>
    </recommendedName>
</protein>
<reference evidence="1 2" key="1">
    <citation type="submission" date="2020-09" db="EMBL/GenBank/DDBJ databases">
        <title>De no assembly of potato wild relative species, Solanum commersonii.</title>
        <authorList>
            <person name="Cho K."/>
        </authorList>
    </citation>
    <scope>NUCLEOTIDE SEQUENCE [LARGE SCALE GENOMIC DNA]</scope>
    <source>
        <strain evidence="1">LZ3.2</strain>
        <tissue evidence="1">Leaf</tissue>
    </source>
</reference>
<dbReference type="Gene3D" id="2.40.70.10">
    <property type="entry name" value="Acid Proteases"/>
    <property type="match status" value="1"/>
</dbReference>
<dbReference type="Pfam" id="PF08284">
    <property type="entry name" value="RVP_2"/>
    <property type="match status" value="1"/>
</dbReference>
<dbReference type="EMBL" id="JACXVP010000010">
    <property type="protein sequence ID" value="KAG5581339.1"/>
    <property type="molecule type" value="Genomic_DNA"/>
</dbReference>
<name>A0A9J5WZX6_SOLCO</name>
<evidence type="ECO:0000313" key="2">
    <source>
        <dbReference type="Proteomes" id="UP000824120"/>
    </source>
</evidence>
<keyword evidence="2" id="KW-1185">Reference proteome</keyword>